<protein>
    <submittedName>
        <fullName evidence="2">Uncharacterized protein</fullName>
    </submittedName>
</protein>
<name>A0A9N7YR64_PLEPL</name>
<dbReference type="AlphaFoldDB" id="A0A9N7YR64"/>
<dbReference type="Proteomes" id="UP001153269">
    <property type="component" value="Unassembled WGS sequence"/>
</dbReference>
<dbReference type="EMBL" id="CADEAL010001589">
    <property type="protein sequence ID" value="CAB1433714.1"/>
    <property type="molecule type" value="Genomic_DNA"/>
</dbReference>
<feature type="region of interest" description="Disordered" evidence="1">
    <location>
        <begin position="1"/>
        <end position="24"/>
    </location>
</feature>
<evidence type="ECO:0000256" key="1">
    <source>
        <dbReference type="SAM" id="MobiDB-lite"/>
    </source>
</evidence>
<evidence type="ECO:0000313" key="3">
    <source>
        <dbReference type="Proteomes" id="UP001153269"/>
    </source>
</evidence>
<keyword evidence="3" id="KW-1185">Reference proteome</keyword>
<organism evidence="2 3">
    <name type="scientific">Pleuronectes platessa</name>
    <name type="common">European plaice</name>
    <dbReference type="NCBI Taxonomy" id="8262"/>
    <lineage>
        <taxon>Eukaryota</taxon>
        <taxon>Metazoa</taxon>
        <taxon>Chordata</taxon>
        <taxon>Craniata</taxon>
        <taxon>Vertebrata</taxon>
        <taxon>Euteleostomi</taxon>
        <taxon>Actinopterygii</taxon>
        <taxon>Neopterygii</taxon>
        <taxon>Teleostei</taxon>
        <taxon>Neoteleostei</taxon>
        <taxon>Acanthomorphata</taxon>
        <taxon>Carangaria</taxon>
        <taxon>Pleuronectiformes</taxon>
        <taxon>Pleuronectoidei</taxon>
        <taxon>Pleuronectidae</taxon>
        <taxon>Pleuronectes</taxon>
    </lineage>
</organism>
<reference evidence="2" key="1">
    <citation type="submission" date="2020-03" db="EMBL/GenBank/DDBJ databases">
        <authorList>
            <person name="Weist P."/>
        </authorList>
    </citation>
    <scope>NUCLEOTIDE SEQUENCE</scope>
</reference>
<accession>A0A9N7YR64</accession>
<sequence length="244" mass="27677">MEEQRWHRLQAAAPYTSTHHQQIHHETHIESCQEVLRRSLAPRTTMHDESLSHTICSIREAAGMETRGGDHQAAERGKGNRLKGESAGGVGFFLHPDYKQPDQQSLTTRPPHLRSELNTEQPPDEVKGRRAEIIVRVSMEFSPRPSRSCVTAPLTAPAIRGNQTRASPNPEKEDVSIYYQPGLDDVAKLVFLDMIQWLSTELLSGSRLRMYVFLFDFTELGFSQGQRDRDGLTKNKVRRICGMC</sequence>
<gene>
    <name evidence="2" type="ORF">PLEPLA_LOCUS21805</name>
</gene>
<feature type="region of interest" description="Disordered" evidence="1">
    <location>
        <begin position="64"/>
        <end position="127"/>
    </location>
</feature>
<comment type="caution">
    <text evidence="2">The sequence shown here is derived from an EMBL/GenBank/DDBJ whole genome shotgun (WGS) entry which is preliminary data.</text>
</comment>
<proteinExistence type="predicted"/>
<evidence type="ECO:0000313" key="2">
    <source>
        <dbReference type="EMBL" id="CAB1433714.1"/>
    </source>
</evidence>
<feature type="compositionally biased region" description="Basic and acidic residues" evidence="1">
    <location>
        <begin position="67"/>
        <end position="84"/>
    </location>
</feature>